<evidence type="ECO:0000256" key="1">
    <source>
        <dbReference type="SAM" id="MobiDB-lite"/>
    </source>
</evidence>
<accession>A0ABX2LHR0</accession>
<dbReference type="EMBL" id="JABUQZ010000003">
    <property type="protein sequence ID" value="NUC74990.1"/>
    <property type="molecule type" value="Genomic_DNA"/>
</dbReference>
<evidence type="ECO:0008006" key="4">
    <source>
        <dbReference type="Google" id="ProtNLM"/>
    </source>
</evidence>
<protein>
    <recommendedName>
        <fullName evidence="4">GATA-type domain-containing protein</fullName>
    </recommendedName>
</protein>
<dbReference type="RefSeq" id="WP_174682828.1">
    <property type="nucleotide sequence ID" value="NZ_JABUQZ010000003.1"/>
</dbReference>
<reference evidence="2 3" key="1">
    <citation type="submission" date="2020-06" db="EMBL/GenBank/DDBJ databases">
        <title>Haloterrigena sp. nov., an extremely halophilic archaeon isolated from a saline sediment.</title>
        <authorList>
            <person name="Liu B.-B."/>
        </authorList>
    </citation>
    <scope>NUCLEOTIDE SEQUENCE [LARGE SCALE GENOMIC DNA]</scope>
    <source>
        <strain evidence="2 3">SYSU A558-1</strain>
    </source>
</reference>
<evidence type="ECO:0000313" key="3">
    <source>
        <dbReference type="Proteomes" id="UP001016761"/>
    </source>
</evidence>
<sequence>MRNHPAPGAKMPAGGTEFAPEPITCDRCDDPATRSWEGDGQDLDLCEDCHDALGRWLNR</sequence>
<proteinExistence type="predicted"/>
<feature type="region of interest" description="Disordered" evidence="1">
    <location>
        <begin position="1"/>
        <end position="22"/>
    </location>
</feature>
<name>A0ABX2LHR0_9EURY</name>
<gene>
    <name evidence="2" type="ORF">HTZ84_22255</name>
</gene>
<evidence type="ECO:0000313" key="2">
    <source>
        <dbReference type="EMBL" id="NUC74990.1"/>
    </source>
</evidence>
<organism evidence="2 3">
    <name type="scientific">Haloterrigena gelatinilytica</name>
    <dbReference type="NCBI Taxonomy" id="2741724"/>
    <lineage>
        <taxon>Archaea</taxon>
        <taxon>Methanobacteriati</taxon>
        <taxon>Methanobacteriota</taxon>
        <taxon>Stenosarchaea group</taxon>
        <taxon>Halobacteria</taxon>
        <taxon>Halobacteriales</taxon>
        <taxon>Natrialbaceae</taxon>
        <taxon>Haloterrigena</taxon>
    </lineage>
</organism>
<dbReference type="Proteomes" id="UP001016761">
    <property type="component" value="Unassembled WGS sequence"/>
</dbReference>
<keyword evidence="3" id="KW-1185">Reference proteome</keyword>
<comment type="caution">
    <text evidence="2">The sequence shown here is derived from an EMBL/GenBank/DDBJ whole genome shotgun (WGS) entry which is preliminary data.</text>
</comment>